<dbReference type="EMBL" id="QTSX02004287">
    <property type="protein sequence ID" value="KAJ9066506.1"/>
    <property type="molecule type" value="Genomic_DNA"/>
</dbReference>
<name>A0ACC2SW85_9FUNG</name>
<evidence type="ECO:0000313" key="2">
    <source>
        <dbReference type="Proteomes" id="UP001165960"/>
    </source>
</evidence>
<organism evidence="1 2">
    <name type="scientific">Entomophthora muscae</name>
    <dbReference type="NCBI Taxonomy" id="34485"/>
    <lineage>
        <taxon>Eukaryota</taxon>
        <taxon>Fungi</taxon>
        <taxon>Fungi incertae sedis</taxon>
        <taxon>Zoopagomycota</taxon>
        <taxon>Entomophthoromycotina</taxon>
        <taxon>Entomophthoromycetes</taxon>
        <taxon>Entomophthorales</taxon>
        <taxon>Entomophthoraceae</taxon>
        <taxon>Entomophthora</taxon>
    </lineage>
</organism>
<dbReference type="Proteomes" id="UP001165960">
    <property type="component" value="Unassembled WGS sequence"/>
</dbReference>
<proteinExistence type="predicted"/>
<accession>A0ACC2SW85</accession>
<sequence>MATPHVAGLAAYFLSQESATPSELAAKIVSLSSKDAIANCGSGSPNLFVYNNIA</sequence>
<evidence type="ECO:0000313" key="1">
    <source>
        <dbReference type="EMBL" id="KAJ9066506.1"/>
    </source>
</evidence>
<protein>
    <submittedName>
        <fullName evidence="1">Uncharacterized protein</fullName>
    </submittedName>
</protein>
<reference evidence="1" key="1">
    <citation type="submission" date="2022-04" db="EMBL/GenBank/DDBJ databases">
        <title>Genome of the entomopathogenic fungus Entomophthora muscae.</title>
        <authorList>
            <person name="Elya C."/>
            <person name="Lovett B.R."/>
            <person name="Lee E."/>
            <person name="Macias A.M."/>
            <person name="Hajek A.E."/>
            <person name="De Bivort B.L."/>
            <person name="Kasson M.T."/>
            <person name="De Fine Licht H.H."/>
            <person name="Stajich J.E."/>
        </authorList>
    </citation>
    <scope>NUCLEOTIDE SEQUENCE</scope>
    <source>
        <strain evidence="1">Berkeley</strain>
    </source>
</reference>
<gene>
    <name evidence="1" type="ORF">DSO57_1008700</name>
</gene>
<keyword evidence="2" id="KW-1185">Reference proteome</keyword>
<comment type="caution">
    <text evidence="1">The sequence shown here is derived from an EMBL/GenBank/DDBJ whole genome shotgun (WGS) entry which is preliminary data.</text>
</comment>